<comment type="caution">
    <text evidence="2">The sequence shown here is derived from an EMBL/GenBank/DDBJ whole genome shotgun (WGS) entry which is preliminary data.</text>
</comment>
<keyword evidence="1" id="KW-0812">Transmembrane</keyword>
<name>A0A2V5IYC8_9MICC</name>
<feature type="transmembrane region" description="Helical" evidence="1">
    <location>
        <begin position="115"/>
        <end position="140"/>
    </location>
</feature>
<evidence type="ECO:0000313" key="3">
    <source>
        <dbReference type="Proteomes" id="UP000247980"/>
    </source>
</evidence>
<proteinExistence type="predicted"/>
<dbReference type="RefSeq" id="WP_110484268.1">
    <property type="nucleotide sequence ID" value="NZ_QJVC01000003.1"/>
</dbReference>
<keyword evidence="1" id="KW-0472">Membrane</keyword>
<dbReference type="OrthoDB" id="3240470at2"/>
<dbReference type="EMBL" id="QJVC01000003">
    <property type="protein sequence ID" value="PYI39364.1"/>
    <property type="molecule type" value="Genomic_DNA"/>
</dbReference>
<feature type="transmembrane region" description="Helical" evidence="1">
    <location>
        <begin position="83"/>
        <end position="109"/>
    </location>
</feature>
<keyword evidence="3" id="KW-1185">Reference proteome</keyword>
<sequence>MGKLLILTLRVVLALVLAGSLFVQVVMVPLLSVDLEESDAALAAVRIPLLVIVLLGIVSVQIALVCVWRLLSMVRRGTVFSRGSFLYVNIIMGAIAAASLLTFSFGAALAPGEDVAPGVVLLIGGAGLLIACVALIVLVLRVLLAQAVARDAEASKLQAEIDEVI</sequence>
<dbReference type="InterPro" id="IPR021354">
    <property type="entry name" value="DUF2975"/>
</dbReference>
<gene>
    <name evidence="2" type="ORF">CVS30_05230</name>
</gene>
<dbReference type="Proteomes" id="UP000247980">
    <property type="component" value="Unassembled WGS sequence"/>
</dbReference>
<evidence type="ECO:0000256" key="1">
    <source>
        <dbReference type="SAM" id="Phobius"/>
    </source>
</evidence>
<accession>A0A2V5IYC8</accession>
<dbReference type="Pfam" id="PF11188">
    <property type="entry name" value="DUF2975"/>
    <property type="match status" value="1"/>
</dbReference>
<reference evidence="2 3" key="1">
    <citation type="submission" date="2018-05" db="EMBL/GenBank/DDBJ databases">
        <title>Genetic diversity of glacier-inhabiting Cryobacterium bacteria in China and description of Cryobacterium mengkeensis sp. nov. and Arthrobacter glacialis sp. nov.</title>
        <authorList>
            <person name="Liu Q."/>
            <person name="Xin Y.-H."/>
        </authorList>
    </citation>
    <scope>NUCLEOTIDE SEQUENCE [LARGE SCALE GENOMIC DNA]</scope>
    <source>
        <strain evidence="2 3">B7</strain>
    </source>
</reference>
<evidence type="ECO:0000313" key="2">
    <source>
        <dbReference type="EMBL" id="PYI39364.1"/>
    </source>
</evidence>
<dbReference type="AlphaFoldDB" id="A0A2V5IYC8"/>
<organism evidence="2 3">
    <name type="scientific">Arthrobacter psychrolactophilus</name>
    <dbReference type="NCBI Taxonomy" id="92442"/>
    <lineage>
        <taxon>Bacteria</taxon>
        <taxon>Bacillati</taxon>
        <taxon>Actinomycetota</taxon>
        <taxon>Actinomycetes</taxon>
        <taxon>Micrococcales</taxon>
        <taxon>Micrococcaceae</taxon>
        <taxon>Arthrobacter</taxon>
    </lineage>
</organism>
<feature type="transmembrane region" description="Helical" evidence="1">
    <location>
        <begin position="47"/>
        <end position="71"/>
    </location>
</feature>
<keyword evidence="1" id="KW-1133">Transmembrane helix</keyword>
<protein>
    <submittedName>
        <fullName evidence="2">DUF2975 domain-containing protein</fullName>
    </submittedName>
</protein>